<accession>A0A1L3JF01</accession>
<evidence type="ECO:0000313" key="1">
    <source>
        <dbReference type="EMBL" id="APG63702.1"/>
    </source>
</evidence>
<name>A0A1L3JF01_9SPHN</name>
<protein>
    <recommendedName>
        <fullName evidence="3">WalW protein</fullName>
    </recommendedName>
</protein>
<dbReference type="STRING" id="1913578.LPB140_07900"/>
<dbReference type="EMBL" id="CP018154">
    <property type="protein sequence ID" value="APG63702.1"/>
    <property type="molecule type" value="Genomic_DNA"/>
</dbReference>
<gene>
    <name evidence="1" type="ORF">LPB140_07900</name>
</gene>
<reference evidence="1 2" key="1">
    <citation type="submission" date="2016-11" db="EMBL/GenBank/DDBJ databases">
        <title>Sphingorhabdus sp. LPB0140, isolated from marine environment.</title>
        <authorList>
            <person name="Kim E."/>
            <person name="Yi H."/>
        </authorList>
    </citation>
    <scope>NUCLEOTIDE SEQUENCE [LARGE SCALE GENOMIC DNA]</scope>
    <source>
        <strain evidence="1 2">LPB0140</strain>
    </source>
</reference>
<dbReference type="AlphaFoldDB" id="A0A1L3JF01"/>
<sequence>MRQGDDSFFIVTVDAEEEFDWGKPFSKDNQSVGHYVAIERFQLLCDKYDVTPIYLLDYPMVANRDCAAYFGALATSGRGDIGIQLHPWVTPPYKETVNDHNSYACNLPDDLEAEKFGNLYDKIVENTGHKPLMYRAGRYGAAQNAYKLLIKYNINIDSSTRSGFDYTPQHGPNYATLPNIAFWREENILLELPLTTIFRGFWRYAPRFTYNYILKYGWARSFAARMGVLERISLTPEGISIEKTKQAIDLALKVKLPLLNFSFHSPSLEAGHTPYVRNEQDLENFYIWWEEIFAYLKQKGVRPLAVRQISEQIKKV</sequence>
<dbReference type="Gene3D" id="3.20.20.370">
    <property type="entry name" value="Glycoside hydrolase/deacetylase"/>
    <property type="match status" value="1"/>
</dbReference>
<dbReference type="Proteomes" id="UP000242561">
    <property type="component" value="Chromosome"/>
</dbReference>
<evidence type="ECO:0000313" key="2">
    <source>
        <dbReference type="Proteomes" id="UP000242561"/>
    </source>
</evidence>
<keyword evidence="2" id="KW-1185">Reference proteome</keyword>
<evidence type="ECO:0008006" key="3">
    <source>
        <dbReference type="Google" id="ProtNLM"/>
    </source>
</evidence>
<proteinExistence type="predicted"/>
<dbReference type="CDD" id="cd10935">
    <property type="entry name" value="CE4_WalW"/>
    <property type="match status" value="1"/>
</dbReference>
<dbReference type="KEGG" id="sphl:LPB140_07900"/>
<organism evidence="1 2">
    <name type="scientific">Sphingorhabdus lutea</name>
    <dbReference type="NCBI Taxonomy" id="1913578"/>
    <lineage>
        <taxon>Bacteria</taxon>
        <taxon>Pseudomonadati</taxon>
        <taxon>Pseudomonadota</taxon>
        <taxon>Alphaproteobacteria</taxon>
        <taxon>Sphingomonadales</taxon>
        <taxon>Sphingomonadaceae</taxon>
        <taxon>Sphingorhabdus</taxon>
    </lineage>
</organism>